<protein>
    <submittedName>
        <fullName evidence="2">NAD-dependent epimerase/dehydratase family protein</fullName>
    </submittedName>
</protein>
<proteinExistence type="predicted"/>
<feature type="domain" description="NAD-dependent epimerase/dehydratase" evidence="1">
    <location>
        <begin position="3"/>
        <end position="83"/>
    </location>
</feature>
<evidence type="ECO:0000313" key="3">
    <source>
        <dbReference type="Proteomes" id="UP001589647"/>
    </source>
</evidence>
<dbReference type="Gene3D" id="3.40.50.720">
    <property type="entry name" value="NAD(P)-binding Rossmann-like Domain"/>
    <property type="match status" value="1"/>
</dbReference>
<organism evidence="2 3">
    <name type="scientific">Nonomuraea spiralis</name>
    <dbReference type="NCBI Taxonomy" id="46182"/>
    <lineage>
        <taxon>Bacteria</taxon>
        <taxon>Bacillati</taxon>
        <taxon>Actinomycetota</taxon>
        <taxon>Actinomycetes</taxon>
        <taxon>Streptosporangiales</taxon>
        <taxon>Streptosporangiaceae</taxon>
        <taxon>Nonomuraea</taxon>
    </lineage>
</organism>
<comment type="caution">
    <text evidence="2">The sequence shown here is derived from an EMBL/GenBank/DDBJ whole genome shotgun (WGS) entry which is preliminary data.</text>
</comment>
<evidence type="ECO:0000259" key="1">
    <source>
        <dbReference type="Pfam" id="PF01370"/>
    </source>
</evidence>
<sequence>MKVLVLGATGYIGGAVVERLAEQGHEVAVLVRPAADGAKRVPGVADERHGDLADAAALAAAITPDIDAVVVAANLSGDRETDLAAAGVLAASGRKVVFTSGVWVLGATVDGHEDSPADPIPLVAYRHELERLILDGGGSVIRPGVVHGRGAGIPALLRAQAAERGTGVYVTADGESPTWTFVHVEDLADLVVAVLEKGGARVYHGISEEAVQVASVAEAAARSAGVKPQAEPWPLAEAAQTLGTGFAEALALSQRISATRTRAELGWNPSRPGVVADLVEGSYV</sequence>
<dbReference type="Proteomes" id="UP001589647">
    <property type="component" value="Unassembled WGS sequence"/>
</dbReference>
<dbReference type="RefSeq" id="WP_189652079.1">
    <property type="nucleotide sequence ID" value="NZ_BMRC01000024.1"/>
</dbReference>
<dbReference type="InterPro" id="IPR051783">
    <property type="entry name" value="NAD(P)-dependent_oxidoreduct"/>
</dbReference>
<gene>
    <name evidence="2" type="ORF">ACFFV7_37330</name>
</gene>
<keyword evidence="3" id="KW-1185">Reference proteome</keyword>
<dbReference type="PANTHER" id="PTHR48079:SF6">
    <property type="entry name" value="NAD(P)-BINDING DOMAIN-CONTAINING PROTEIN-RELATED"/>
    <property type="match status" value="1"/>
</dbReference>
<accession>A0ABV5IQT0</accession>
<dbReference type="InterPro" id="IPR001509">
    <property type="entry name" value="Epimerase_deHydtase"/>
</dbReference>
<dbReference type="SUPFAM" id="SSF51735">
    <property type="entry name" value="NAD(P)-binding Rossmann-fold domains"/>
    <property type="match status" value="1"/>
</dbReference>
<dbReference type="EMBL" id="JBHMEI010000042">
    <property type="protein sequence ID" value="MFB9206903.1"/>
    <property type="molecule type" value="Genomic_DNA"/>
</dbReference>
<dbReference type="InterPro" id="IPR036291">
    <property type="entry name" value="NAD(P)-bd_dom_sf"/>
</dbReference>
<dbReference type="PANTHER" id="PTHR48079">
    <property type="entry name" value="PROTEIN YEEZ"/>
    <property type="match status" value="1"/>
</dbReference>
<evidence type="ECO:0000313" key="2">
    <source>
        <dbReference type="EMBL" id="MFB9206903.1"/>
    </source>
</evidence>
<dbReference type="Pfam" id="PF01370">
    <property type="entry name" value="Epimerase"/>
    <property type="match status" value="1"/>
</dbReference>
<reference evidence="2 3" key="1">
    <citation type="submission" date="2024-09" db="EMBL/GenBank/DDBJ databases">
        <authorList>
            <person name="Sun Q."/>
            <person name="Mori K."/>
        </authorList>
    </citation>
    <scope>NUCLEOTIDE SEQUENCE [LARGE SCALE GENOMIC DNA]</scope>
    <source>
        <strain evidence="2 3">CCM 3426</strain>
    </source>
</reference>
<name>A0ABV5IQT0_9ACTN</name>